<dbReference type="Proteomes" id="UP001160390">
    <property type="component" value="Unassembled WGS sequence"/>
</dbReference>
<organism evidence="7 8">
    <name type="scientific">Clonostachys chloroleuca</name>
    <dbReference type="NCBI Taxonomy" id="1926264"/>
    <lineage>
        <taxon>Eukaryota</taxon>
        <taxon>Fungi</taxon>
        <taxon>Dikarya</taxon>
        <taxon>Ascomycota</taxon>
        <taxon>Pezizomycotina</taxon>
        <taxon>Sordariomycetes</taxon>
        <taxon>Hypocreomycetidae</taxon>
        <taxon>Hypocreales</taxon>
        <taxon>Bionectriaceae</taxon>
        <taxon>Clonostachys</taxon>
    </lineage>
</organism>
<comment type="similarity">
    <text evidence="1">Belongs to the paxM FAD-dependent monooxygenase family.</text>
</comment>
<dbReference type="AlphaFoldDB" id="A0AA35VPC2"/>
<dbReference type="InterPro" id="IPR036188">
    <property type="entry name" value="FAD/NAD-bd_sf"/>
</dbReference>
<dbReference type="GO" id="GO:0071949">
    <property type="term" value="F:FAD binding"/>
    <property type="evidence" value="ECO:0007669"/>
    <property type="project" value="InterPro"/>
</dbReference>
<dbReference type="SUPFAM" id="SSF51905">
    <property type="entry name" value="FAD/NAD(P)-binding domain"/>
    <property type="match status" value="1"/>
</dbReference>
<evidence type="ECO:0000256" key="3">
    <source>
        <dbReference type="ARBA" id="ARBA00022827"/>
    </source>
</evidence>
<dbReference type="Pfam" id="PF01494">
    <property type="entry name" value="FAD_binding_3"/>
    <property type="match status" value="2"/>
</dbReference>
<proteinExistence type="inferred from homology"/>
<keyword evidence="2" id="KW-0285">Flavoprotein</keyword>
<dbReference type="PANTHER" id="PTHR13789">
    <property type="entry name" value="MONOOXYGENASE"/>
    <property type="match status" value="1"/>
</dbReference>
<evidence type="ECO:0000256" key="2">
    <source>
        <dbReference type="ARBA" id="ARBA00022630"/>
    </source>
</evidence>
<keyword evidence="5" id="KW-0503">Monooxygenase</keyword>
<evidence type="ECO:0000256" key="1">
    <source>
        <dbReference type="ARBA" id="ARBA00007992"/>
    </source>
</evidence>
<dbReference type="PRINTS" id="PR00420">
    <property type="entry name" value="RNGMNOXGNASE"/>
</dbReference>
<evidence type="ECO:0000256" key="5">
    <source>
        <dbReference type="ARBA" id="ARBA00023033"/>
    </source>
</evidence>
<sequence length="386" mass="42116">MVLTVAIIGGGIAGLSAAIALRQLSGVDVQVYERAKEFKELGALIGLAPNGLRTLEKLGVEGVLTDEVGWRSPNGVPMCFKHFKTGDVLSIDYNHNVPDSRHQFARMHRASLQKALLKNLPPSILHTGKKVSTVRTNDDGATVDFEDGTSVTADLVIGADGIKSKVRESFIKNHKLSSSGDAIFRTTFPYDLVADLPGLEQNSTHYDFYPPIPSIIDRIPEGTLRRYTNMAGEALSHWTFGNRVTLIGDAAHTHGGAYAAGASLAVDDAYVLYLSLRTILQGGAQEHEKVSATRIGEALTLYEATRHPHLERVLKEVHNGRKGQAARFEKIREEGVPESDASFRKRLASKGDPVWLNEHDAEGQFHKVYSSSTSSQASVDEVRPKL</sequence>
<dbReference type="GO" id="GO:0004497">
    <property type="term" value="F:monooxygenase activity"/>
    <property type="evidence" value="ECO:0007669"/>
    <property type="project" value="UniProtKB-KW"/>
</dbReference>
<dbReference type="Gene3D" id="3.50.50.60">
    <property type="entry name" value="FAD/NAD(P)-binding domain"/>
    <property type="match status" value="2"/>
</dbReference>
<dbReference type="InterPro" id="IPR050493">
    <property type="entry name" value="FAD-dep_Monooxygenase_BioMet"/>
</dbReference>
<evidence type="ECO:0000256" key="4">
    <source>
        <dbReference type="ARBA" id="ARBA00023002"/>
    </source>
</evidence>
<reference evidence="7" key="1">
    <citation type="submission" date="2023-01" db="EMBL/GenBank/DDBJ databases">
        <authorList>
            <person name="Piombo E."/>
        </authorList>
    </citation>
    <scope>NUCLEOTIDE SEQUENCE</scope>
</reference>
<dbReference type="InterPro" id="IPR002938">
    <property type="entry name" value="FAD-bd"/>
</dbReference>
<dbReference type="EMBL" id="CABFNP030001353">
    <property type="protein sequence ID" value="CAI6100798.1"/>
    <property type="molecule type" value="Genomic_DNA"/>
</dbReference>
<evidence type="ECO:0000259" key="6">
    <source>
        <dbReference type="Pfam" id="PF01494"/>
    </source>
</evidence>
<accession>A0AA35VPC2</accession>
<dbReference type="PANTHER" id="PTHR13789:SF309">
    <property type="entry name" value="PUTATIVE (AFU_ORTHOLOGUE AFUA_6G14510)-RELATED"/>
    <property type="match status" value="1"/>
</dbReference>
<keyword evidence="4" id="KW-0560">Oxidoreductase</keyword>
<feature type="domain" description="FAD-binding" evidence="6">
    <location>
        <begin position="229"/>
        <end position="313"/>
    </location>
</feature>
<feature type="domain" description="FAD-binding" evidence="6">
    <location>
        <begin position="4"/>
        <end position="169"/>
    </location>
</feature>
<comment type="caution">
    <text evidence="7">The sequence shown here is derived from an EMBL/GenBank/DDBJ whole genome shotgun (WGS) entry which is preliminary data.</text>
</comment>
<name>A0AA35VPC2_9HYPO</name>
<evidence type="ECO:0000313" key="7">
    <source>
        <dbReference type="EMBL" id="CAI6100798.1"/>
    </source>
</evidence>
<keyword evidence="8" id="KW-1185">Reference proteome</keyword>
<evidence type="ECO:0000313" key="8">
    <source>
        <dbReference type="Proteomes" id="UP001160390"/>
    </source>
</evidence>
<keyword evidence="3" id="KW-0274">FAD</keyword>
<gene>
    <name evidence="7" type="ORF">CCHLO57077_00006843</name>
</gene>
<protein>
    <recommendedName>
        <fullName evidence="6">FAD-binding domain-containing protein</fullName>
    </recommendedName>
</protein>